<keyword evidence="3" id="KW-1185">Reference proteome</keyword>
<comment type="caution">
    <text evidence="2">The sequence shown here is derived from an EMBL/GenBank/DDBJ whole genome shotgun (WGS) entry which is preliminary data.</text>
</comment>
<evidence type="ECO:0000256" key="1">
    <source>
        <dbReference type="SAM" id="SignalP"/>
    </source>
</evidence>
<dbReference type="RefSeq" id="WP_377815169.1">
    <property type="nucleotide sequence ID" value="NZ_JBHRSJ010000030.1"/>
</dbReference>
<organism evidence="2 3">
    <name type="scientific">Azotobacter bryophylli</name>
    <dbReference type="NCBI Taxonomy" id="1986537"/>
    <lineage>
        <taxon>Bacteria</taxon>
        <taxon>Pseudomonadati</taxon>
        <taxon>Pseudomonadota</taxon>
        <taxon>Gammaproteobacteria</taxon>
        <taxon>Pseudomonadales</taxon>
        <taxon>Pseudomonadaceae</taxon>
        <taxon>Azotobacter</taxon>
    </lineage>
</organism>
<name>A0ABV7AY27_9GAMM</name>
<gene>
    <name evidence="2" type="ORF">ACFOJE_14595</name>
</gene>
<accession>A0ABV7AY27</accession>
<dbReference type="Proteomes" id="UP001595457">
    <property type="component" value="Unassembled WGS sequence"/>
</dbReference>
<protein>
    <submittedName>
        <fullName evidence="2">Uncharacterized protein</fullName>
    </submittedName>
</protein>
<reference evidence="3" key="1">
    <citation type="journal article" date="2019" name="Int. J. Syst. Evol. Microbiol.">
        <title>The Global Catalogue of Microorganisms (GCM) 10K type strain sequencing project: providing services to taxonomists for standard genome sequencing and annotation.</title>
        <authorList>
            <consortium name="The Broad Institute Genomics Platform"/>
            <consortium name="The Broad Institute Genome Sequencing Center for Infectious Disease"/>
            <person name="Wu L."/>
            <person name="Ma J."/>
        </authorList>
    </citation>
    <scope>NUCLEOTIDE SEQUENCE [LARGE SCALE GENOMIC DNA]</scope>
    <source>
        <strain evidence="3">KCTC 62195</strain>
    </source>
</reference>
<sequence>MERLLLFICASLLSLPLLAAQYPPQMAEIDQMLSSDPPRDAATLAKVRQLRAEGEKLHEAGKEGQAQKTLGLALKILKSSE</sequence>
<keyword evidence="1" id="KW-0732">Signal</keyword>
<proteinExistence type="predicted"/>
<feature type="signal peptide" evidence="1">
    <location>
        <begin position="1"/>
        <end position="19"/>
    </location>
</feature>
<evidence type="ECO:0000313" key="2">
    <source>
        <dbReference type="EMBL" id="MFC2973432.1"/>
    </source>
</evidence>
<feature type="chain" id="PRO_5045416135" evidence="1">
    <location>
        <begin position="20"/>
        <end position="81"/>
    </location>
</feature>
<evidence type="ECO:0000313" key="3">
    <source>
        <dbReference type="Proteomes" id="UP001595457"/>
    </source>
</evidence>
<dbReference type="EMBL" id="JBHRSJ010000030">
    <property type="protein sequence ID" value="MFC2973432.1"/>
    <property type="molecule type" value="Genomic_DNA"/>
</dbReference>